<dbReference type="Gene3D" id="1.20.120.1620">
    <property type="match status" value="1"/>
</dbReference>
<organism evidence="1 2">
    <name type="scientific">Commensalibacter papalotli</name>
    <name type="common">ex Botero et al. 2024</name>
    <dbReference type="NCBI Taxonomy" id="2972766"/>
    <lineage>
        <taxon>Bacteria</taxon>
        <taxon>Pseudomonadati</taxon>
        <taxon>Pseudomonadota</taxon>
        <taxon>Alphaproteobacteria</taxon>
        <taxon>Acetobacterales</taxon>
        <taxon>Acetobacteraceae</taxon>
    </lineage>
</organism>
<dbReference type="EMBL" id="CAMXCH010000003">
    <property type="protein sequence ID" value="CAI3950130.1"/>
    <property type="molecule type" value="Genomic_DNA"/>
</dbReference>
<name>A0ABM9HRT4_9PROT</name>
<evidence type="ECO:0000313" key="2">
    <source>
        <dbReference type="Proteomes" id="UP001154272"/>
    </source>
</evidence>
<dbReference type="Proteomes" id="UP001154272">
    <property type="component" value="Unassembled WGS sequence"/>
</dbReference>
<protein>
    <submittedName>
        <fullName evidence="1">Uncharacterized protein</fullName>
    </submittedName>
</protein>
<gene>
    <name evidence="1" type="ORF">R83534S58_LOCUS1659</name>
</gene>
<keyword evidence="2" id="KW-1185">Reference proteome</keyword>
<evidence type="ECO:0000313" key="1">
    <source>
        <dbReference type="EMBL" id="CAI3950130.1"/>
    </source>
</evidence>
<proteinExistence type="predicted"/>
<dbReference type="Pfam" id="PF16695">
    <property type="entry name" value="Tai4"/>
    <property type="match status" value="1"/>
</dbReference>
<accession>A0ABM9HRT4</accession>
<dbReference type="InterPro" id="IPR038314">
    <property type="entry name" value="T6SS_sf"/>
</dbReference>
<reference evidence="1" key="1">
    <citation type="submission" date="2022-10" db="EMBL/GenBank/DDBJ databases">
        <authorList>
            <person name="Botero Cardona J."/>
        </authorList>
    </citation>
    <scope>NUCLEOTIDE SEQUENCE</scope>
    <source>
        <strain evidence="1">R-83534</strain>
    </source>
</reference>
<dbReference type="InterPro" id="IPR032032">
    <property type="entry name" value="Tai4"/>
</dbReference>
<sequence length="108" mass="13002">MTLCFQKAFGSRDPILNEDAKATMGFFLELWMDYNFGQPNKIQGKLDKLIENYLKQTYRLQMHPKSKLYIFNCMDLYHSYDLDRLTKEFVAHSNQTCKQDHPKYPHEW</sequence>
<comment type="caution">
    <text evidence="1">The sequence shown here is derived from an EMBL/GenBank/DDBJ whole genome shotgun (WGS) entry which is preliminary data.</text>
</comment>